<evidence type="ECO:0000256" key="4">
    <source>
        <dbReference type="ARBA" id="ARBA00022563"/>
    </source>
</evidence>
<dbReference type="SUPFAM" id="SSF53597">
    <property type="entry name" value="Dihydrofolate reductase-like"/>
    <property type="match status" value="1"/>
</dbReference>
<evidence type="ECO:0000256" key="1">
    <source>
        <dbReference type="ARBA" id="ARBA00004903"/>
    </source>
</evidence>
<evidence type="ECO:0000259" key="8">
    <source>
        <dbReference type="PROSITE" id="PS51330"/>
    </source>
</evidence>
<evidence type="ECO:0000256" key="5">
    <source>
        <dbReference type="ARBA" id="ARBA00022857"/>
    </source>
</evidence>
<dbReference type="EC" id="1.5.1.3" evidence="2"/>
<keyword evidence="4" id="KW-0554">One-carbon metabolism</keyword>
<evidence type="ECO:0000256" key="6">
    <source>
        <dbReference type="ARBA" id="ARBA00023002"/>
    </source>
</evidence>
<accession>A0ABR3BA18</accession>
<gene>
    <name evidence="9" type="ORF">J3Q64DRAFT_1233707</name>
</gene>
<comment type="caution">
    <text evidence="9">The sequence shown here is derived from an EMBL/GenBank/DDBJ whole genome shotgun (WGS) entry which is preliminary data.</text>
</comment>
<feature type="domain" description="DHFR" evidence="8">
    <location>
        <begin position="3"/>
        <end position="190"/>
    </location>
</feature>
<reference evidence="9 10" key="1">
    <citation type="submission" date="2024-04" db="EMBL/GenBank/DDBJ databases">
        <title>Symmetric and asymmetric DNA N6-adenine methylation regulates different biological responses in Mucorales.</title>
        <authorList>
            <consortium name="Lawrence Berkeley National Laboratory"/>
            <person name="Lax C."/>
            <person name="Mondo S.J."/>
            <person name="Osorio-Concepcion M."/>
            <person name="Muszewska A."/>
            <person name="Corrochano-Luque M."/>
            <person name="Gutierrez G."/>
            <person name="Riley R."/>
            <person name="Lipzen A."/>
            <person name="Guo J."/>
            <person name="Hundley H."/>
            <person name="Amirebrahimi M."/>
            <person name="Ng V."/>
            <person name="Lorenzo-Gutierrez D."/>
            <person name="Binder U."/>
            <person name="Yang J."/>
            <person name="Song Y."/>
            <person name="Canovas D."/>
            <person name="Navarro E."/>
            <person name="Freitag M."/>
            <person name="Gabaldon T."/>
            <person name="Grigoriev I.V."/>
            <person name="Corrochano L.M."/>
            <person name="Nicolas F.E."/>
            <person name="Garre V."/>
        </authorList>
    </citation>
    <scope>NUCLEOTIDE SEQUENCE [LARGE SCALE GENOMIC DNA]</scope>
    <source>
        <strain evidence="9 10">L51</strain>
    </source>
</reference>
<comment type="similarity">
    <text evidence="7">Belongs to the dihydrofolate reductase family.</text>
</comment>
<dbReference type="PROSITE" id="PS00075">
    <property type="entry name" value="DHFR_1"/>
    <property type="match status" value="1"/>
</dbReference>
<sequence length="192" mass="21889">MTGFALIVAATNELGIGVHGGLPWRIPKDMAFFKHATTLIPRESKGMSNNAVIMGRVTWESIPQKFRPLPDRFNMVVSRNLNYDLHTEAAVLAGSMEEAFKVVEAKNPSRVFIIGGAQMYSMGIKKPECTHILLTRVLNKVDCDVFFPEIDPDQYRLANHEELEAYVEQEVPKGVQTYKEYQYEFQMYVRNV</sequence>
<evidence type="ECO:0000313" key="9">
    <source>
        <dbReference type="EMBL" id="KAL0092888.1"/>
    </source>
</evidence>
<dbReference type="PANTHER" id="PTHR48069:SF3">
    <property type="entry name" value="DIHYDROFOLATE REDUCTASE"/>
    <property type="match status" value="1"/>
</dbReference>
<dbReference type="PRINTS" id="PR00070">
    <property type="entry name" value="DHFR"/>
</dbReference>
<keyword evidence="6" id="KW-0560">Oxidoreductase</keyword>
<dbReference type="PROSITE" id="PS51330">
    <property type="entry name" value="DHFR_2"/>
    <property type="match status" value="1"/>
</dbReference>
<keyword evidence="5" id="KW-0521">NADP</keyword>
<comment type="pathway">
    <text evidence="1">Cofactor biosynthesis; tetrahydrofolate biosynthesis; 5,6,7,8-tetrahydrofolate from 7,8-dihydrofolate: step 1/1.</text>
</comment>
<dbReference type="InterPro" id="IPR012259">
    <property type="entry name" value="DHFR"/>
</dbReference>
<proteinExistence type="inferred from homology"/>
<dbReference type="PANTHER" id="PTHR48069">
    <property type="entry name" value="DIHYDROFOLATE REDUCTASE"/>
    <property type="match status" value="1"/>
</dbReference>
<dbReference type="InterPro" id="IPR024072">
    <property type="entry name" value="DHFR-like_dom_sf"/>
</dbReference>
<dbReference type="Gene3D" id="3.40.430.10">
    <property type="entry name" value="Dihydrofolate Reductase, subunit A"/>
    <property type="match status" value="1"/>
</dbReference>
<protein>
    <recommendedName>
        <fullName evidence="3">Dihydrofolate reductase</fullName>
        <ecNumber evidence="2">1.5.1.3</ecNumber>
    </recommendedName>
</protein>
<evidence type="ECO:0000256" key="2">
    <source>
        <dbReference type="ARBA" id="ARBA00012856"/>
    </source>
</evidence>
<organism evidence="9 10">
    <name type="scientific">Phycomyces blakesleeanus</name>
    <dbReference type="NCBI Taxonomy" id="4837"/>
    <lineage>
        <taxon>Eukaryota</taxon>
        <taxon>Fungi</taxon>
        <taxon>Fungi incertae sedis</taxon>
        <taxon>Mucoromycota</taxon>
        <taxon>Mucoromycotina</taxon>
        <taxon>Mucoromycetes</taxon>
        <taxon>Mucorales</taxon>
        <taxon>Phycomycetaceae</taxon>
        <taxon>Phycomyces</taxon>
    </lineage>
</organism>
<dbReference type="CDD" id="cd00209">
    <property type="entry name" value="DHFR"/>
    <property type="match status" value="1"/>
</dbReference>
<evidence type="ECO:0000313" key="10">
    <source>
        <dbReference type="Proteomes" id="UP001448207"/>
    </source>
</evidence>
<evidence type="ECO:0000256" key="3">
    <source>
        <dbReference type="ARBA" id="ARBA00018886"/>
    </source>
</evidence>
<name>A0ABR3BA18_PHYBL</name>
<dbReference type="InterPro" id="IPR017925">
    <property type="entry name" value="DHFR_CS"/>
</dbReference>
<dbReference type="Proteomes" id="UP001448207">
    <property type="component" value="Unassembled WGS sequence"/>
</dbReference>
<evidence type="ECO:0000256" key="7">
    <source>
        <dbReference type="RuleBase" id="RU004474"/>
    </source>
</evidence>
<dbReference type="InterPro" id="IPR001796">
    <property type="entry name" value="DHFR_dom"/>
</dbReference>
<keyword evidence="10" id="KW-1185">Reference proteome</keyword>
<dbReference type="Pfam" id="PF00186">
    <property type="entry name" value="DHFR_1"/>
    <property type="match status" value="1"/>
</dbReference>
<dbReference type="EMBL" id="JBCLYO010000002">
    <property type="protein sequence ID" value="KAL0092888.1"/>
    <property type="molecule type" value="Genomic_DNA"/>
</dbReference>